<dbReference type="InterPro" id="IPR027056">
    <property type="entry name" value="Gluconate_2DH_su3"/>
</dbReference>
<evidence type="ECO:0000313" key="1">
    <source>
        <dbReference type="EMBL" id="PYD80691.1"/>
    </source>
</evidence>
<organism evidence="1 2">
    <name type="scientific">Komagataeibacter sucrofermentans</name>
    <dbReference type="NCBI Taxonomy" id="1053551"/>
    <lineage>
        <taxon>Bacteria</taxon>
        <taxon>Pseudomonadati</taxon>
        <taxon>Pseudomonadota</taxon>
        <taxon>Alphaproteobacteria</taxon>
        <taxon>Acetobacterales</taxon>
        <taxon>Acetobacteraceae</taxon>
        <taxon>Komagataeibacter</taxon>
    </lineage>
</organism>
<sequence length="231" mass="24344">MGINGSGFISSRRRFMQGLAGVATCGTVSASGTGAAAPPKAYTPVFFNVAEWNFLLAACDRLIPADASGPGALALNVPRFIDQQMTTPYAQGAQWYMAGPFVQGPDNLGYQLPYPPRDLYRHGIAGMDAHATTRHARPFAALAPDVQDDLLRAAEGGKLVFGDVPSAAFFDQLLANVMEGAFSDPIHGGNTGLGGWAMLGFPGARADFMDWVDRYGAHYPLGSVSITGETA</sequence>
<dbReference type="PROSITE" id="PS51318">
    <property type="entry name" value="TAT"/>
    <property type="match status" value="1"/>
</dbReference>
<dbReference type="AlphaFoldDB" id="A0A318QTI4"/>
<evidence type="ECO:0000313" key="2">
    <source>
        <dbReference type="Proteomes" id="UP000247814"/>
    </source>
</evidence>
<accession>A0A318QTI4</accession>
<comment type="caution">
    <text evidence="1">The sequence shown here is derived from an EMBL/GenBank/DDBJ whole genome shotgun (WGS) entry which is preliminary data.</text>
</comment>
<protein>
    <submittedName>
        <fullName evidence="1">Gluconate 2-dehydrogenase</fullName>
    </submittedName>
</protein>
<dbReference type="Proteomes" id="UP000247814">
    <property type="component" value="Unassembled WGS sequence"/>
</dbReference>
<proteinExistence type="predicted"/>
<dbReference type="OrthoDB" id="8400810at2"/>
<reference evidence="1 2" key="1">
    <citation type="submission" date="2017-07" db="EMBL/GenBank/DDBJ databases">
        <title>A draft genome sequence of Komagataeibacter sucrofermentans LMG 18788.</title>
        <authorList>
            <person name="Skraban J."/>
            <person name="Cleenwerck I."/>
            <person name="Vandamme P."/>
            <person name="Trcek J."/>
        </authorList>
    </citation>
    <scope>NUCLEOTIDE SEQUENCE [LARGE SCALE GENOMIC DNA]</scope>
    <source>
        <strain evidence="1 2">LMG 18788</strain>
    </source>
</reference>
<keyword evidence="2" id="KW-1185">Reference proteome</keyword>
<dbReference type="Pfam" id="PF13618">
    <property type="entry name" value="Gluconate_2-dh3"/>
    <property type="match status" value="1"/>
</dbReference>
<dbReference type="InterPro" id="IPR006311">
    <property type="entry name" value="TAT_signal"/>
</dbReference>
<dbReference type="RefSeq" id="WP_110567118.1">
    <property type="nucleotide sequence ID" value="NZ_CP137147.1"/>
</dbReference>
<name>A0A318QTI4_9PROT</name>
<dbReference type="EMBL" id="NKUA01000002">
    <property type="protein sequence ID" value="PYD80691.1"/>
    <property type="molecule type" value="Genomic_DNA"/>
</dbReference>
<gene>
    <name evidence="1" type="ORF">CFR77_01980</name>
</gene>